<evidence type="ECO:0000313" key="4">
    <source>
        <dbReference type="Proteomes" id="UP000007800"/>
    </source>
</evidence>
<feature type="region of interest" description="Disordered" evidence="1">
    <location>
        <begin position="301"/>
        <end position="373"/>
    </location>
</feature>
<evidence type="ECO:0000256" key="1">
    <source>
        <dbReference type="SAM" id="MobiDB-lite"/>
    </source>
</evidence>
<reference evidence="3 4" key="1">
    <citation type="submission" date="2008-07" db="EMBL/GenBank/DDBJ databases">
        <authorList>
            <person name="El-Sayed N."/>
            <person name="Caler E."/>
            <person name="Inman J."/>
            <person name="Amedeo P."/>
            <person name="Hass B."/>
            <person name="Wortman J."/>
        </authorList>
    </citation>
    <scope>NUCLEOTIDE SEQUENCE [LARGE SCALE GENOMIC DNA]</scope>
    <source>
        <strain evidence="4">ATCC 50983 / TXsc</strain>
    </source>
</reference>
<dbReference type="RefSeq" id="XP_002780934.1">
    <property type="nucleotide sequence ID" value="XM_002780888.1"/>
</dbReference>
<dbReference type="Pfam" id="PF09429">
    <property type="entry name" value="Wbp11"/>
    <property type="match status" value="1"/>
</dbReference>
<dbReference type="OrthoDB" id="448662at2759"/>
<evidence type="ECO:0000259" key="2">
    <source>
        <dbReference type="Pfam" id="PF09429"/>
    </source>
</evidence>
<dbReference type="EMBL" id="GG675955">
    <property type="protein sequence ID" value="EER12729.1"/>
    <property type="molecule type" value="Genomic_DNA"/>
</dbReference>
<proteinExistence type="predicted"/>
<keyword evidence="4" id="KW-1185">Reference proteome</keyword>
<dbReference type="InterPro" id="IPR019007">
    <property type="entry name" value="Wbp11/ELF5/Saf1_N"/>
</dbReference>
<feature type="region of interest" description="Disordered" evidence="1">
    <location>
        <begin position="141"/>
        <end position="262"/>
    </location>
</feature>
<feature type="compositionally biased region" description="Basic and acidic residues" evidence="1">
    <location>
        <begin position="323"/>
        <end position="341"/>
    </location>
</feature>
<feature type="compositionally biased region" description="Basic and acidic residues" evidence="1">
    <location>
        <begin position="9"/>
        <end position="23"/>
    </location>
</feature>
<feature type="compositionally biased region" description="Basic and acidic residues" evidence="1">
    <location>
        <begin position="226"/>
        <end position="242"/>
    </location>
</feature>
<sequence>MGGKRERKARNPAEQQRRLEKRREKAKIKKNRLSALESWLMKNSPSQVEESIKSLERMLKRARKEGRLAYRPDFDISHKLSQLESAYERLKPRMMTMDKKRKELESARATRKINADWADPASKARRKAKMEAKYSVYYDERFNPFGIPPPGKQTLFRHKDGTLHNYPPPDITDDEEDSSDESGDDEDTNRIMRERAAALQRKRADSSNNEGKKRRKGEEIQQEEEGSTKEMPTARETSDPYKRARQAAAAAAQAAEERARKDEAAKKAAILQRFDTGNTSGVVAQAKAVKPQLKLFVPSQVRGAARGSSSSSNGAPPELLTLDSDKVHIKKAAAKDDETIPHKKSSSSIAPPTGSFEDDFDRFMGEVDGMGKD</sequence>
<accession>C5KS38</accession>
<evidence type="ECO:0000313" key="3">
    <source>
        <dbReference type="EMBL" id="EER12729.1"/>
    </source>
</evidence>
<dbReference type="InParanoid" id="C5KS38"/>
<dbReference type="GO" id="GO:0006396">
    <property type="term" value="P:RNA processing"/>
    <property type="evidence" value="ECO:0007669"/>
    <property type="project" value="InterPro"/>
</dbReference>
<name>C5KS38_PERM5</name>
<feature type="region of interest" description="Disordered" evidence="1">
    <location>
        <begin position="1"/>
        <end position="27"/>
    </location>
</feature>
<gene>
    <name evidence="3" type="ORF">Pmar_PMAR025363</name>
</gene>
<dbReference type="OMA" id="RKINADW"/>
<dbReference type="GeneID" id="9058764"/>
<dbReference type="Proteomes" id="UP000007800">
    <property type="component" value="Unassembled WGS sequence"/>
</dbReference>
<feature type="domain" description="Wbp11/ELF5/Saf1 N-terminal" evidence="2">
    <location>
        <begin position="8"/>
        <end position="89"/>
    </location>
</feature>
<dbReference type="AlphaFoldDB" id="C5KS38"/>
<feature type="compositionally biased region" description="Low complexity" evidence="1">
    <location>
        <begin position="302"/>
        <end position="312"/>
    </location>
</feature>
<feature type="compositionally biased region" description="Acidic residues" evidence="1">
    <location>
        <begin position="171"/>
        <end position="187"/>
    </location>
</feature>
<dbReference type="Pfam" id="PF12622">
    <property type="entry name" value="NpwBP"/>
    <property type="match status" value="1"/>
</dbReference>
<feature type="compositionally biased region" description="Basic and acidic residues" evidence="1">
    <location>
        <begin position="361"/>
        <end position="373"/>
    </location>
</feature>
<protein>
    <recommendedName>
        <fullName evidence="2">Wbp11/ELF5/Saf1 N-terminal domain-containing protein</fullName>
    </recommendedName>
</protein>
<organism evidence="4">
    <name type="scientific">Perkinsus marinus (strain ATCC 50983 / TXsc)</name>
    <dbReference type="NCBI Taxonomy" id="423536"/>
    <lineage>
        <taxon>Eukaryota</taxon>
        <taxon>Sar</taxon>
        <taxon>Alveolata</taxon>
        <taxon>Perkinsozoa</taxon>
        <taxon>Perkinsea</taxon>
        <taxon>Perkinsida</taxon>
        <taxon>Perkinsidae</taxon>
        <taxon>Perkinsus</taxon>
    </lineage>
</organism>